<dbReference type="InterPro" id="IPR001611">
    <property type="entry name" value="Leu-rich_rpt"/>
</dbReference>
<dbReference type="PROSITE" id="PS51450">
    <property type="entry name" value="LRR"/>
    <property type="match status" value="1"/>
</dbReference>
<dbReference type="InterPro" id="IPR032675">
    <property type="entry name" value="LRR_dom_sf"/>
</dbReference>
<evidence type="ECO:0000313" key="1">
    <source>
        <dbReference type="EMBL" id="KAJ3440745.1"/>
    </source>
</evidence>
<reference evidence="1" key="1">
    <citation type="submission" date="2022-08" db="EMBL/GenBank/DDBJ databases">
        <title>Novel sulphate-reducing endosymbionts in the free-living metamonad Anaeramoeba.</title>
        <authorList>
            <person name="Jerlstrom-Hultqvist J."/>
            <person name="Cepicka I."/>
            <person name="Gallot-Lavallee L."/>
            <person name="Salas-Leiva D."/>
            <person name="Curtis B.A."/>
            <person name="Zahonova K."/>
            <person name="Pipaliya S."/>
            <person name="Dacks J."/>
            <person name="Roger A.J."/>
        </authorList>
    </citation>
    <scope>NUCLEOTIDE SEQUENCE</scope>
    <source>
        <strain evidence="1">Busselton2</strain>
    </source>
</reference>
<dbReference type="Proteomes" id="UP001146793">
    <property type="component" value="Unassembled WGS sequence"/>
</dbReference>
<dbReference type="SUPFAM" id="SSF52058">
    <property type="entry name" value="L domain-like"/>
    <property type="match status" value="1"/>
</dbReference>
<name>A0AAV7ZKD5_9EUKA</name>
<evidence type="ECO:0000313" key="2">
    <source>
        <dbReference type="Proteomes" id="UP001146793"/>
    </source>
</evidence>
<dbReference type="Gene3D" id="3.80.10.10">
    <property type="entry name" value="Ribonuclease Inhibitor"/>
    <property type="match status" value="1"/>
</dbReference>
<comment type="caution">
    <text evidence="1">The sequence shown here is derived from an EMBL/GenBank/DDBJ whole genome shotgun (WGS) entry which is preliminary data.</text>
</comment>
<proteinExistence type="predicted"/>
<protein>
    <submittedName>
        <fullName evidence="1">Leucine-rich repeat-containing protein</fullName>
    </submittedName>
</protein>
<accession>A0AAV7ZKD5</accession>
<sequence length="86" mass="9502">MGQNLTSEIKHLNETRARTLDASSRGLVTIDASIPPCPNLIELNLSNNKISSIPSILLKDFASLRIVTFLTTASKQLFLKLQCFKT</sequence>
<dbReference type="EMBL" id="JANTQA010000030">
    <property type="protein sequence ID" value="KAJ3440745.1"/>
    <property type="molecule type" value="Genomic_DNA"/>
</dbReference>
<organism evidence="1 2">
    <name type="scientific">Anaeramoeba flamelloides</name>
    <dbReference type="NCBI Taxonomy" id="1746091"/>
    <lineage>
        <taxon>Eukaryota</taxon>
        <taxon>Metamonada</taxon>
        <taxon>Anaeramoebidae</taxon>
        <taxon>Anaeramoeba</taxon>
    </lineage>
</organism>
<dbReference type="AlphaFoldDB" id="A0AAV7ZKD5"/>
<gene>
    <name evidence="1" type="ORF">M0812_14416</name>
</gene>